<comment type="caution">
    <text evidence="2">The sequence shown here is derived from an EMBL/GenBank/DDBJ whole genome shotgun (WGS) entry which is preliminary data.</text>
</comment>
<dbReference type="OrthoDB" id="5870128at2759"/>
<name>A0A2A2M094_9BILA</name>
<sequence length="111" mass="12807">MYPNGPHQDQSLFSLPNSLLSSPFRRSSSSFPAVELPSKGGKHPIYQFRIPGTDQNGMPTRPLRKKDAERRDAVYREMTSFEQEIAYRAPTKKRVAEYLEEMSCHMSTKRK</sequence>
<protein>
    <submittedName>
        <fullName evidence="2">Uncharacterized protein</fullName>
    </submittedName>
</protein>
<reference evidence="2 3" key="1">
    <citation type="journal article" date="2017" name="Curr. Biol.">
        <title>Genome architecture and evolution of a unichromosomal asexual nematode.</title>
        <authorList>
            <person name="Fradin H."/>
            <person name="Zegar C."/>
            <person name="Gutwein M."/>
            <person name="Lucas J."/>
            <person name="Kovtun M."/>
            <person name="Corcoran D."/>
            <person name="Baugh L.R."/>
            <person name="Kiontke K."/>
            <person name="Gunsalus K."/>
            <person name="Fitch D.H."/>
            <person name="Piano F."/>
        </authorList>
    </citation>
    <scope>NUCLEOTIDE SEQUENCE [LARGE SCALE GENOMIC DNA]</scope>
    <source>
        <strain evidence="2">PF1309</strain>
    </source>
</reference>
<dbReference type="EMBL" id="LIAE01006288">
    <property type="protein sequence ID" value="PAV91858.1"/>
    <property type="molecule type" value="Genomic_DNA"/>
</dbReference>
<keyword evidence="3" id="KW-1185">Reference proteome</keyword>
<organism evidence="2 3">
    <name type="scientific">Diploscapter pachys</name>
    <dbReference type="NCBI Taxonomy" id="2018661"/>
    <lineage>
        <taxon>Eukaryota</taxon>
        <taxon>Metazoa</taxon>
        <taxon>Ecdysozoa</taxon>
        <taxon>Nematoda</taxon>
        <taxon>Chromadorea</taxon>
        <taxon>Rhabditida</taxon>
        <taxon>Rhabditina</taxon>
        <taxon>Rhabditomorpha</taxon>
        <taxon>Rhabditoidea</taxon>
        <taxon>Rhabditidae</taxon>
        <taxon>Diploscapter</taxon>
    </lineage>
</organism>
<accession>A0A2A2M094</accession>
<evidence type="ECO:0000313" key="3">
    <source>
        <dbReference type="Proteomes" id="UP000218231"/>
    </source>
</evidence>
<proteinExistence type="predicted"/>
<evidence type="ECO:0000313" key="2">
    <source>
        <dbReference type="EMBL" id="PAV91858.1"/>
    </source>
</evidence>
<dbReference type="Proteomes" id="UP000218231">
    <property type="component" value="Unassembled WGS sequence"/>
</dbReference>
<feature type="region of interest" description="Disordered" evidence="1">
    <location>
        <begin position="24"/>
        <end position="69"/>
    </location>
</feature>
<gene>
    <name evidence="2" type="ORF">WR25_15611</name>
</gene>
<dbReference type="AlphaFoldDB" id="A0A2A2M094"/>
<evidence type="ECO:0000256" key="1">
    <source>
        <dbReference type="SAM" id="MobiDB-lite"/>
    </source>
</evidence>